<evidence type="ECO:0000313" key="18">
    <source>
        <dbReference type="EMBL" id="MBB6735482.1"/>
    </source>
</evidence>
<evidence type="ECO:0000256" key="14">
    <source>
        <dbReference type="PIRSR" id="PIRSR000726-1"/>
    </source>
</evidence>
<comment type="catalytic activity">
    <reaction evidence="13 15">
        <text>L-aspartate + ATP = 4-phospho-L-aspartate + ADP</text>
        <dbReference type="Rhea" id="RHEA:23776"/>
        <dbReference type="ChEBI" id="CHEBI:29991"/>
        <dbReference type="ChEBI" id="CHEBI:30616"/>
        <dbReference type="ChEBI" id="CHEBI:57535"/>
        <dbReference type="ChEBI" id="CHEBI:456216"/>
        <dbReference type="EC" id="2.7.2.4"/>
    </reaction>
</comment>
<evidence type="ECO:0000256" key="13">
    <source>
        <dbReference type="ARBA" id="ARBA00047872"/>
    </source>
</evidence>
<comment type="caution">
    <text evidence="18">The sequence shown here is derived from an EMBL/GenBank/DDBJ whole genome shotgun (WGS) entry which is preliminary data.</text>
</comment>
<evidence type="ECO:0000256" key="10">
    <source>
        <dbReference type="ARBA" id="ARBA00022840"/>
    </source>
</evidence>
<keyword evidence="19" id="KW-1185">Reference proteome</keyword>
<comment type="pathway">
    <text evidence="2 16">Amino-acid biosynthesis; L-lysine biosynthesis via DAP pathway; (S)-tetrahydrodipicolinate from L-aspartate: step 1/4.</text>
</comment>
<dbReference type="RefSeq" id="WP_185133191.1">
    <property type="nucleotide sequence ID" value="NZ_JACJVO010000050.1"/>
</dbReference>
<evidence type="ECO:0000256" key="1">
    <source>
        <dbReference type="ARBA" id="ARBA00003121"/>
    </source>
</evidence>
<dbReference type="Gene3D" id="3.40.1160.10">
    <property type="entry name" value="Acetylglutamate kinase-like"/>
    <property type="match status" value="1"/>
</dbReference>
<keyword evidence="7 15" id="KW-0808">Transferase</keyword>
<feature type="binding site" evidence="14">
    <location>
        <position position="189"/>
    </location>
    <ligand>
        <name>ATP</name>
        <dbReference type="ChEBI" id="CHEBI:30616"/>
    </ligand>
</feature>
<dbReference type="GO" id="GO:0005524">
    <property type="term" value="F:ATP binding"/>
    <property type="evidence" value="ECO:0007669"/>
    <property type="project" value="UniProtKB-KW"/>
</dbReference>
<dbReference type="InterPro" id="IPR036393">
    <property type="entry name" value="AceGlu_kinase-like_sf"/>
</dbReference>
<dbReference type="PIRSF" id="PIRSF000726">
    <property type="entry name" value="Asp_kin"/>
    <property type="match status" value="1"/>
</dbReference>
<evidence type="ECO:0000313" key="19">
    <source>
        <dbReference type="Proteomes" id="UP000564644"/>
    </source>
</evidence>
<evidence type="ECO:0000259" key="17">
    <source>
        <dbReference type="PROSITE" id="PS51671"/>
    </source>
</evidence>
<dbReference type="GO" id="GO:0009088">
    <property type="term" value="P:threonine biosynthetic process"/>
    <property type="evidence" value="ECO:0007669"/>
    <property type="project" value="UniProtKB-UniPathway"/>
</dbReference>
<feature type="binding site" evidence="14">
    <location>
        <begin position="214"/>
        <end position="215"/>
    </location>
    <ligand>
        <name>ATP</name>
        <dbReference type="ChEBI" id="CHEBI:30616"/>
    </ligand>
</feature>
<dbReference type="GO" id="GO:0019877">
    <property type="term" value="P:diaminopimelate biosynthetic process"/>
    <property type="evidence" value="ECO:0007669"/>
    <property type="project" value="UniProtKB-KW"/>
</dbReference>
<dbReference type="NCBIfam" id="TIGR00656">
    <property type="entry name" value="asp_kin_monofn"/>
    <property type="match status" value="1"/>
</dbReference>
<sequence>MMITVQKFGGTSLSDERGRRHVLRHISRERATGAGLVVVVSAMGRRGEPYATDTLLDWIDRNGRSLPDREKDMLLSCGELISAATLCSLLNREGIPSVALTGGQAGIVTDGRFGSARIAKVNPAKIAEHLADDKVVIVAGFQGMTEDGEITTLGRGGSDTSAAALGAALEASVVDIYTDVEGILTADPRLVGEARPLAVVSYEEICNMAYNGAKVIHPRAVEIAMRAGVPIRVRSTFSDSEGTLVTRADLAREKSGWMDRAVTGLAHVGGVTQLAVGTPEGPSDLQLRVFRAMAINGISVDFINVTPAGILYTVGEPDADLAIALLREMGFEPRSRAGCAKVAVIGGGMNGEPGVMARIVEALTESNIPILQSADSNATIWVLVSEEDMAPAMRALHSAFSLHLTP</sequence>
<dbReference type="EC" id="2.7.2.4" evidence="15"/>
<evidence type="ECO:0000256" key="16">
    <source>
        <dbReference type="RuleBase" id="RU004249"/>
    </source>
</evidence>
<evidence type="ECO:0000256" key="2">
    <source>
        <dbReference type="ARBA" id="ARBA00004766"/>
    </source>
</evidence>
<dbReference type="GO" id="GO:0009090">
    <property type="term" value="P:homoserine biosynthetic process"/>
    <property type="evidence" value="ECO:0007669"/>
    <property type="project" value="TreeGrafter"/>
</dbReference>
<dbReference type="GO" id="GO:0004072">
    <property type="term" value="F:aspartate kinase activity"/>
    <property type="evidence" value="ECO:0007669"/>
    <property type="project" value="UniProtKB-EC"/>
</dbReference>
<dbReference type="PROSITE" id="PS00324">
    <property type="entry name" value="ASPARTOKINASE"/>
    <property type="match status" value="1"/>
</dbReference>
<evidence type="ECO:0000256" key="15">
    <source>
        <dbReference type="RuleBase" id="RU003448"/>
    </source>
</evidence>
<evidence type="ECO:0000256" key="4">
    <source>
        <dbReference type="ARBA" id="ARBA00005139"/>
    </source>
</evidence>
<dbReference type="UniPathway" id="UPA00050">
    <property type="reaction ID" value="UER00461"/>
</dbReference>
<dbReference type="Pfam" id="PF13840">
    <property type="entry name" value="ACT_7"/>
    <property type="match status" value="1"/>
</dbReference>
<evidence type="ECO:0000256" key="7">
    <source>
        <dbReference type="ARBA" id="ARBA00022679"/>
    </source>
</evidence>
<keyword evidence="8 14" id="KW-0547">Nucleotide-binding</keyword>
<feature type="binding site" evidence="14">
    <location>
        <position position="52"/>
    </location>
    <ligand>
        <name>substrate</name>
    </ligand>
</feature>
<dbReference type="GO" id="GO:0005829">
    <property type="term" value="C:cytosol"/>
    <property type="evidence" value="ECO:0007669"/>
    <property type="project" value="TreeGrafter"/>
</dbReference>
<dbReference type="PROSITE" id="PS51671">
    <property type="entry name" value="ACT"/>
    <property type="match status" value="1"/>
</dbReference>
<dbReference type="UniPathway" id="UPA00034">
    <property type="reaction ID" value="UER00015"/>
</dbReference>
<evidence type="ECO:0000256" key="3">
    <source>
        <dbReference type="ARBA" id="ARBA00004986"/>
    </source>
</evidence>
<dbReference type="NCBIfam" id="TIGR00657">
    <property type="entry name" value="asp_kinases"/>
    <property type="match status" value="1"/>
</dbReference>
<dbReference type="InterPro" id="IPR002912">
    <property type="entry name" value="ACT_dom"/>
</dbReference>
<evidence type="ECO:0000256" key="5">
    <source>
        <dbReference type="ARBA" id="ARBA00010122"/>
    </source>
</evidence>
<dbReference type="GO" id="GO:0009089">
    <property type="term" value="P:lysine biosynthetic process via diaminopimelate"/>
    <property type="evidence" value="ECO:0007669"/>
    <property type="project" value="UniProtKB-UniPathway"/>
</dbReference>
<proteinExistence type="inferred from homology"/>
<evidence type="ECO:0000256" key="12">
    <source>
        <dbReference type="ARBA" id="ARBA00023154"/>
    </source>
</evidence>
<feature type="domain" description="ACT" evidence="17">
    <location>
        <begin position="344"/>
        <end position="406"/>
    </location>
</feature>
<dbReference type="InterPro" id="IPR001048">
    <property type="entry name" value="Asp/Glu/Uridylate_kinase"/>
</dbReference>
<feature type="binding site" evidence="14">
    <location>
        <position position="79"/>
    </location>
    <ligand>
        <name>substrate</name>
    </ligand>
</feature>
<dbReference type="AlphaFoldDB" id="A0A7X0SST5"/>
<dbReference type="FunFam" id="3.40.1160.10:FF:000002">
    <property type="entry name" value="Aspartokinase"/>
    <property type="match status" value="1"/>
</dbReference>
<dbReference type="InterPro" id="IPR005260">
    <property type="entry name" value="Asp_kin_monofn"/>
</dbReference>
<comment type="pathway">
    <text evidence="4 16">Amino-acid biosynthesis; L-threonine biosynthesis; L-threonine from L-aspartate: step 1/5.</text>
</comment>
<comment type="function">
    <text evidence="1">Catalyzes the phosphorylation of the beta-carboxyl group of aspartic acid with ATP to yield 4-phospho-L-aspartate, which is involved in the branched biosynthetic pathway leading to the biosynthesis of amino acids threonine, isoleucine and methionine.</text>
</comment>
<comment type="pathway">
    <text evidence="3 16">Amino-acid biosynthesis; L-methionine biosynthesis via de novo pathway; L-homoserine from L-aspartate: step 1/3.</text>
</comment>
<dbReference type="UniPathway" id="UPA00051">
    <property type="reaction ID" value="UER00462"/>
</dbReference>
<evidence type="ECO:0000256" key="6">
    <source>
        <dbReference type="ARBA" id="ARBA00022605"/>
    </source>
</evidence>
<dbReference type="InterPro" id="IPR045865">
    <property type="entry name" value="ACT-like_dom_sf"/>
</dbReference>
<organism evidence="18 19">
    <name type="scientific">Cohnella zeiphila</name>
    <dbReference type="NCBI Taxonomy" id="2761120"/>
    <lineage>
        <taxon>Bacteria</taxon>
        <taxon>Bacillati</taxon>
        <taxon>Bacillota</taxon>
        <taxon>Bacilli</taxon>
        <taxon>Bacillales</taxon>
        <taxon>Paenibacillaceae</taxon>
        <taxon>Cohnella</taxon>
    </lineage>
</organism>
<evidence type="ECO:0000256" key="8">
    <source>
        <dbReference type="ARBA" id="ARBA00022741"/>
    </source>
</evidence>
<dbReference type="PANTHER" id="PTHR21499:SF3">
    <property type="entry name" value="ASPARTOKINASE"/>
    <property type="match status" value="1"/>
</dbReference>
<reference evidence="18 19" key="1">
    <citation type="submission" date="2020-08" db="EMBL/GenBank/DDBJ databases">
        <title>Cohnella phylogeny.</title>
        <authorList>
            <person name="Dunlap C."/>
        </authorList>
    </citation>
    <scope>NUCLEOTIDE SEQUENCE [LARGE SCALE GENOMIC DNA]</scope>
    <source>
        <strain evidence="18 19">CBP 2801</strain>
    </source>
</reference>
<keyword evidence="6 16" id="KW-0028">Amino-acid biosynthesis</keyword>
<protein>
    <recommendedName>
        <fullName evidence="15">Aspartokinase</fullName>
        <ecNumber evidence="15">2.7.2.4</ecNumber>
    </recommendedName>
</protein>
<dbReference type="EMBL" id="JACJVO010000050">
    <property type="protein sequence ID" value="MBB6735482.1"/>
    <property type="molecule type" value="Genomic_DNA"/>
</dbReference>
<keyword evidence="9 15" id="KW-0418">Kinase</keyword>
<dbReference type="Gene3D" id="3.30.2130.10">
    <property type="entry name" value="VC0802-like"/>
    <property type="match status" value="1"/>
</dbReference>
<dbReference type="InterPro" id="IPR018042">
    <property type="entry name" value="Aspartate_kinase_CS"/>
</dbReference>
<dbReference type="InterPro" id="IPR001341">
    <property type="entry name" value="Asp_kinase"/>
</dbReference>
<dbReference type="SUPFAM" id="SSF53633">
    <property type="entry name" value="Carbamate kinase-like"/>
    <property type="match status" value="1"/>
</dbReference>
<keyword evidence="12" id="KW-0457">Lysine biosynthesis</keyword>
<dbReference type="InterPro" id="IPR027795">
    <property type="entry name" value="CASTOR_ACT_dom"/>
</dbReference>
<evidence type="ECO:0000256" key="9">
    <source>
        <dbReference type="ARBA" id="ARBA00022777"/>
    </source>
</evidence>
<evidence type="ECO:0000256" key="11">
    <source>
        <dbReference type="ARBA" id="ARBA00022915"/>
    </source>
</evidence>
<keyword evidence="10 14" id="KW-0067">ATP-binding</keyword>
<dbReference type="NCBIfam" id="NF006068">
    <property type="entry name" value="PRK08210.1"/>
    <property type="match status" value="1"/>
</dbReference>
<dbReference type="PANTHER" id="PTHR21499">
    <property type="entry name" value="ASPARTATE KINASE"/>
    <property type="match status" value="1"/>
</dbReference>
<dbReference type="Pfam" id="PF00696">
    <property type="entry name" value="AA_kinase"/>
    <property type="match status" value="1"/>
</dbReference>
<comment type="similarity">
    <text evidence="5 15">Belongs to the aspartokinase family.</text>
</comment>
<dbReference type="SUPFAM" id="SSF55021">
    <property type="entry name" value="ACT-like"/>
    <property type="match status" value="2"/>
</dbReference>
<gene>
    <name evidence="18" type="primary">dapG</name>
    <name evidence="18" type="ORF">H7C18_31685</name>
</gene>
<feature type="binding site" evidence="14">
    <location>
        <begin position="178"/>
        <end position="179"/>
    </location>
    <ligand>
        <name>ATP</name>
        <dbReference type="ChEBI" id="CHEBI:30616"/>
    </ligand>
</feature>
<keyword evidence="11" id="KW-0220">Diaminopimelate biosynthesis</keyword>
<dbReference type="Proteomes" id="UP000564644">
    <property type="component" value="Unassembled WGS sequence"/>
</dbReference>
<feature type="binding site" evidence="14">
    <location>
        <begin position="7"/>
        <end position="10"/>
    </location>
    <ligand>
        <name>ATP</name>
        <dbReference type="ChEBI" id="CHEBI:30616"/>
    </ligand>
</feature>
<name>A0A7X0SST5_9BACL</name>
<accession>A0A7X0SST5</accession>